<protein>
    <submittedName>
        <fullName evidence="1">Uncharacterized protein</fullName>
    </submittedName>
</protein>
<dbReference type="Proteomes" id="UP000000768">
    <property type="component" value="Chromosome 5"/>
</dbReference>
<evidence type="ECO:0000313" key="1">
    <source>
        <dbReference type="EMBL" id="OQU84090.1"/>
    </source>
</evidence>
<accession>A0A1Z5RK14</accession>
<reference evidence="1" key="2">
    <citation type="submission" date="2017-02" db="EMBL/GenBank/DDBJ databases">
        <title>WGS assembly of Sorghum bicolor.</title>
        <authorList>
            <person name="Paterson A."/>
            <person name="Mullet J."/>
            <person name="Bowers J."/>
            <person name="Bruggmann R."/>
            <person name="Dubchak I."/>
            <person name="Grimwood J."/>
            <person name="Gundlach H."/>
            <person name="Haberer G."/>
            <person name="Hellsten U."/>
            <person name="Mitros T."/>
            <person name="Poliakov A."/>
            <person name="Schmutz J."/>
            <person name="Spannagl M."/>
            <person name="Tang H."/>
            <person name="Wang X."/>
            <person name="Wicker T."/>
            <person name="Bharti A."/>
            <person name="Chapman J."/>
            <person name="Feltus F."/>
            <person name="Gowik U."/>
            <person name="Grigoriev I."/>
            <person name="Lyons E."/>
            <person name="Maher C."/>
            <person name="Martis M."/>
            <person name="Narechania A."/>
            <person name="Otillar R."/>
            <person name="Penning B."/>
            <person name="Salamov A."/>
            <person name="Wang Y."/>
            <person name="Zhang L."/>
            <person name="Carpita N."/>
            <person name="Freeling M."/>
            <person name="Gingle A."/>
            <person name="Hash C."/>
            <person name="Keller B."/>
            <person name="Klein P."/>
            <person name="Kresovich S."/>
            <person name="Mccann M."/>
            <person name="Ming R."/>
            <person name="Peterson D."/>
            <person name="Rahman M."/>
            <person name="Ware D."/>
            <person name="Westhoff P."/>
            <person name="Mayer K."/>
            <person name="Messing J."/>
            <person name="Sims D."/>
            <person name="Jenkins J."/>
            <person name="Shu S."/>
            <person name="Rokhsar D."/>
        </authorList>
    </citation>
    <scope>NUCLEOTIDE SEQUENCE</scope>
</reference>
<dbReference type="Gramene" id="OQU84091">
    <property type="protein sequence ID" value="OQU84091"/>
    <property type="gene ID" value="SORBI_3005G227151"/>
</dbReference>
<dbReference type="ExpressionAtlas" id="A0A1Z5RK14">
    <property type="expression patterns" value="baseline"/>
</dbReference>
<dbReference type="EMBL" id="CM000764">
    <property type="protein sequence ID" value="OQU84090.1"/>
    <property type="molecule type" value="Genomic_DNA"/>
</dbReference>
<gene>
    <name evidence="1" type="ORF">SORBI_3005G227151</name>
</gene>
<reference evidence="2" key="3">
    <citation type="journal article" date="2018" name="Plant J.">
        <title>The Sorghum bicolor reference genome: improved assembly, gene annotations, a transcriptome atlas, and signatures of genome organization.</title>
        <authorList>
            <person name="McCormick R.F."/>
            <person name="Truong S.K."/>
            <person name="Sreedasyam A."/>
            <person name="Jenkins J."/>
            <person name="Shu S."/>
            <person name="Sims D."/>
            <person name="Kennedy M."/>
            <person name="Amirebrahimi M."/>
            <person name="Weers B.D."/>
            <person name="McKinley B."/>
            <person name="Mattison A."/>
            <person name="Morishige D.T."/>
            <person name="Grimwood J."/>
            <person name="Schmutz J."/>
            <person name="Mullet J.E."/>
        </authorList>
    </citation>
    <scope>NUCLEOTIDE SEQUENCE [LARGE SCALE GENOMIC DNA]</scope>
    <source>
        <strain evidence="2">cv. BTx623</strain>
    </source>
</reference>
<dbReference type="EMBL" id="CM000764">
    <property type="protein sequence ID" value="OQU84091.1"/>
    <property type="molecule type" value="Genomic_DNA"/>
</dbReference>
<dbReference type="Gramene" id="OQU84090">
    <property type="protein sequence ID" value="OQU84090"/>
    <property type="gene ID" value="SORBI_3005G227151"/>
</dbReference>
<proteinExistence type="predicted"/>
<name>A0A1Z5RK14_SORBI</name>
<organism evidence="1 2">
    <name type="scientific">Sorghum bicolor</name>
    <name type="common">Sorghum</name>
    <name type="synonym">Sorghum vulgare</name>
    <dbReference type="NCBI Taxonomy" id="4558"/>
    <lineage>
        <taxon>Eukaryota</taxon>
        <taxon>Viridiplantae</taxon>
        <taxon>Streptophyta</taxon>
        <taxon>Embryophyta</taxon>
        <taxon>Tracheophyta</taxon>
        <taxon>Spermatophyta</taxon>
        <taxon>Magnoliopsida</taxon>
        <taxon>Liliopsida</taxon>
        <taxon>Poales</taxon>
        <taxon>Poaceae</taxon>
        <taxon>PACMAD clade</taxon>
        <taxon>Panicoideae</taxon>
        <taxon>Andropogonodae</taxon>
        <taxon>Andropogoneae</taxon>
        <taxon>Sorghinae</taxon>
        <taxon>Sorghum</taxon>
    </lineage>
</organism>
<sequence length="204" mass="22387">MCAQDNNVKRTTENPVAIAAPASVFGGKNFGALGNAEENHEEATPLSEDAMKIYEHLIGVHVAYFRACNVPYMITCRSLPQQFVQEQNTHRAHDAQVLNYGDNLVEADTSTTVVQQQRVPSAGSSHVQHYGASGFNNTIPSIHQEQTVAPVTKPSLRLMHIKGQVAASCADANGSRFVQQAIQVATPQEIIMVYEKIICFTFRF</sequence>
<keyword evidence="2" id="KW-1185">Reference proteome</keyword>
<dbReference type="AlphaFoldDB" id="A0A1Z5RK14"/>
<evidence type="ECO:0000313" key="2">
    <source>
        <dbReference type="Proteomes" id="UP000000768"/>
    </source>
</evidence>
<dbReference type="Gene3D" id="1.25.10.10">
    <property type="entry name" value="Leucine-rich Repeat Variant"/>
    <property type="match status" value="1"/>
</dbReference>
<reference evidence="1 2" key="1">
    <citation type="journal article" date="2009" name="Nature">
        <title>The Sorghum bicolor genome and the diversification of grasses.</title>
        <authorList>
            <person name="Paterson A.H."/>
            <person name="Bowers J.E."/>
            <person name="Bruggmann R."/>
            <person name="Dubchak I."/>
            <person name="Grimwood J."/>
            <person name="Gundlach H."/>
            <person name="Haberer G."/>
            <person name="Hellsten U."/>
            <person name="Mitros T."/>
            <person name="Poliakov A."/>
            <person name="Schmutz J."/>
            <person name="Spannagl M."/>
            <person name="Tang H."/>
            <person name="Wang X."/>
            <person name="Wicker T."/>
            <person name="Bharti A.K."/>
            <person name="Chapman J."/>
            <person name="Feltus F.A."/>
            <person name="Gowik U."/>
            <person name="Grigoriev I.V."/>
            <person name="Lyons E."/>
            <person name="Maher C.A."/>
            <person name="Martis M."/>
            <person name="Narechania A."/>
            <person name="Otillar R.P."/>
            <person name="Penning B.W."/>
            <person name="Salamov A.A."/>
            <person name="Wang Y."/>
            <person name="Zhang L."/>
            <person name="Carpita N.C."/>
            <person name="Freeling M."/>
            <person name="Gingle A.R."/>
            <person name="Hash C.T."/>
            <person name="Keller B."/>
            <person name="Klein P."/>
            <person name="Kresovich S."/>
            <person name="McCann M.C."/>
            <person name="Ming R."/>
            <person name="Peterson D.G."/>
            <person name="Mehboob-ur-Rahman"/>
            <person name="Ware D."/>
            <person name="Westhoff P."/>
            <person name="Mayer K.F."/>
            <person name="Messing J."/>
            <person name="Rokhsar D.S."/>
        </authorList>
    </citation>
    <scope>NUCLEOTIDE SEQUENCE [LARGE SCALE GENOMIC DNA]</scope>
    <source>
        <strain evidence="2">cv. BTx623</strain>
    </source>
</reference>
<dbReference type="InterPro" id="IPR011989">
    <property type="entry name" value="ARM-like"/>
</dbReference>